<keyword evidence="2" id="KW-1185">Reference proteome</keyword>
<dbReference type="Proteomes" id="UP000053989">
    <property type="component" value="Unassembled WGS sequence"/>
</dbReference>
<dbReference type="InParanoid" id="A0A0C3AIB7"/>
<gene>
    <name evidence="1" type="ORF">SCLCIDRAFT_1213116</name>
</gene>
<evidence type="ECO:0000313" key="1">
    <source>
        <dbReference type="EMBL" id="KIM64617.1"/>
    </source>
</evidence>
<organism evidence="1 2">
    <name type="scientific">Scleroderma citrinum Foug A</name>
    <dbReference type="NCBI Taxonomy" id="1036808"/>
    <lineage>
        <taxon>Eukaryota</taxon>
        <taxon>Fungi</taxon>
        <taxon>Dikarya</taxon>
        <taxon>Basidiomycota</taxon>
        <taxon>Agaricomycotina</taxon>
        <taxon>Agaricomycetes</taxon>
        <taxon>Agaricomycetidae</taxon>
        <taxon>Boletales</taxon>
        <taxon>Sclerodermatineae</taxon>
        <taxon>Sclerodermataceae</taxon>
        <taxon>Scleroderma</taxon>
    </lineage>
</organism>
<sequence>MTWPYTWSTHMTTLTHVQSTLLYIESESASPFSNIWRVFGGLASTVARSLFQQMQSYYTHGMSEIRVNDPCRTCLPQADPKG</sequence>
<reference evidence="2" key="2">
    <citation type="submission" date="2015-01" db="EMBL/GenBank/DDBJ databases">
        <title>Evolutionary Origins and Diversification of the Mycorrhizal Mutualists.</title>
        <authorList>
            <consortium name="DOE Joint Genome Institute"/>
            <consortium name="Mycorrhizal Genomics Consortium"/>
            <person name="Kohler A."/>
            <person name="Kuo A."/>
            <person name="Nagy L.G."/>
            <person name="Floudas D."/>
            <person name="Copeland A."/>
            <person name="Barry K.W."/>
            <person name="Cichocki N."/>
            <person name="Veneault-Fourrey C."/>
            <person name="LaButti K."/>
            <person name="Lindquist E.A."/>
            <person name="Lipzen A."/>
            <person name="Lundell T."/>
            <person name="Morin E."/>
            <person name="Murat C."/>
            <person name="Riley R."/>
            <person name="Ohm R."/>
            <person name="Sun H."/>
            <person name="Tunlid A."/>
            <person name="Henrissat B."/>
            <person name="Grigoriev I.V."/>
            <person name="Hibbett D.S."/>
            <person name="Martin F."/>
        </authorList>
    </citation>
    <scope>NUCLEOTIDE SEQUENCE [LARGE SCALE GENOMIC DNA]</scope>
    <source>
        <strain evidence="2">Foug A</strain>
    </source>
</reference>
<dbReference type="HOGENOM" id="CLU_2559642_0_0_1"/>
<dbReference type="EMBL" id="KN822027">
    <property type="protein sequence ID" value="KIM64617.1"/>
    <property type="molecule type" value="Genomic_DNA"/>
</dbReference>
<reference evidence="1 2" key="1">
    <citation type="submission" date="2014-04" db="EMBL/GenBank/DDBJ databases">
        <authorList>
            <consortium name="DOE Joint Genome Institute"/>
            <person name="Kuo A."/>
            <person name="Kohler A."/>
            <person name="Nagy L.G."/>
            <person name="Floudas D."/>
            <person name="Copeland A."/>
            <person name="Barry K.W."/>
            <person name="Cichocki N."/>
            <person name="Veneault-Fourrey C."/>
            <person name="LaButti K."/>
            <person name="Lindquist E.A."/>
            <person name="Lipzen A."/>
            <person name="Lundell T."/>
            <person name="Morin E."/>
            <person name="Murat C."/>
            <person name="Sun H."/>
            <person name="Tunlid A."/>
            <person name="Henrissat B."/>
            <person name="Grigoriev I.V."/>
            <person name="Hibbett D.S."/>
            <person name="Martin F."/>
            <person name="Nordberg H.P."/>
            <person name="Cantor M.N."/>
            <person name="Hua S.X."/>
        </authorList>
    </citation>
    <scope>NUCLEOTIDE SEQUENCE [LARGE SCALE GENOMIC DNA]</scope>
    <source>
        <strain evidence="1 2">Foug A</strain>
    </source>
</reference>
<accession>A0A0C3AIB7</accession>
<proteinExistence type="predicted"/>
<protein>
    <submittedName>
        <fullName evidence="1">Uncharacterized protein</fullName>
    </submittedName>
</protein>
<evidence type="ECO:0000313" key="2">
    <source>
        <dbReference type="Proteomes" id="UP000053989"/>
    </source>
</evidence>
<name>A0A0C3AIB7_9AGAM</name>
<dbReference type="AlphaFoldDB" id="A0A0C3AIB7"/>